<evidence type="ECO:0000256" key="5">
    <source>
        <dbReference type="SAM" id="Coils"/>
    </source>
</evidence>
<dbReference type="PANTHER" id="PTHR47160:SF5">
    <property type="entry name" value="MULE TRANSPOSASE DOMAIN-CONTAINING PROTEIN"/>
    <property type="match status" value="1"/>
</dbReference>
<evidence type="ECO:0000256" key="4">
    <source>
        <dbReference type="PROSITE-ProRule" id="PRU00175"/>
    </source>
</evidence>
<dbReference type="AlphaFoldDB" id="A0AAV0W7B0"/>
<dbReference type="SUPFAM" id="SSF57850">
    <property type="entry name" value="RING/U-box"/>
    <property type="match status" value="1"/>
</dbReference>
<gene>
    <name evidence="7" type="ORF">MEUPH1_LOCUS8096</name>
</gene>
<evidence type="ECO:0000256" key="1">
    <source>
        <dbReference type="ARBA" id="ARBA00022723"/>
    </source>
</evidence>
<dbReference type="PROSITE" id="PS50089">
    <property type="entry name" value="ZF_RING_2"/>
    <property type="match status" value="1"/>
</dbReference>
<evidence type="ECO:0000259" key="6">
    <source>
        <dbReference type="PROSITE" id="PS50089"/>
    </source>
</evidence>
<dbReference type="PANTHER" id="PTHR47160">
    <property type="entry name" value="PUTATIVE-RELATED"/>
    <property type="match status" value="1"/>
</dbReference>
<name>A0AAV0W7B0_9HEMI</name>
<dbReference type="Proteomes" id="UP001160148">
    <property type="component" value="Unassembled WGS sequence"/>
</dbReference>
<dbReference type="InterPro" id="IPR013083">
    <property type="entry name" value="Znf_RING/FYVE/PHD"/>
</dbReference>
<keyword evidence="8" id="KW-1185">Reference proteome</keyword>
<dbReference type="Pfam" id="PF10551">
    <property type="entry name" value="MULE"/>
    <property type="match status" value="1"/>
</dbReference>
<organism evidence="7 8">
    <name type="scientific">Macrosiphum euphorbiae</name>
    <name type="common">potato aphid</name>
    <dbReference type="NCBI Taxonomy" id="13131"/>
    <lineage>
        <taxon>Eukaryota</taxon>
        <taxon>Metazoa</taxon>
        <taxon>Ecdysozoa</taxon>
        <taxon>Arthropoda</taxon>
        <taxon>Hexapoda</taxon>
        <taxon>Insecta</taxon>
        <taxon>Pterygota</taxon>
        <taxon>Neoptera</taxon>
        <taxon>Paraneoptera</taxon>
        <taxon>Hemiptera</taxon>
        <taxon>Sternorrhyncha</taxon>
        <taxon>Aphidomorpha</taxon>
        <taxon>Aphidoidea</taxon>
        <taxon>Aphididae</taxon>
        <taxon>Macrosiphini</taxon>
        <taxon>Macrosiphum</taxon>
    </lineage>
</organism>
<keyword evidence="3" id="KW-0862">Zinc</keyword>
<feature type="domain" description="RING-type" evidence="6">
    <location>
        <begin position="609"/>
        <end position="645"/>
    </location>
</feature>
<evidence type="ECO:0000256" key="3">
    <source>
        <dbReference type="ARBA" id="ARBA00022833"/>
    </source>
</evidence>
<sequence length="656" mass="75679">MIHEGFKFICNGNNKKGVSYFKCEQYQSAFCKASIKQLNNGQIKVIKAHHTHRLPQNDKKKEFREILKNRAINEIGLLKNIYDEEARNNREASAMYPWSTAEKIMRYARKISLPELPNSLEALALLFDNGELNRFTCTQTTFYRGCVQDDQGNYNIIFGCPELIQSVVEAEVDELHVDGTFKVVPTGINAKQLLVLHCMIQNYSIPVCYVLMQSKRRPSYECVIRYIKQNMLQNLNITRIITDYESALKDTLLSHFPQARAVGCWFHHNQAVWRKMKKLGYLNLVNTNEWALKCLRLLLSLPLLPANDIENGLNWIIQLARRKNINFDRLFDYYRRFWILRVGVLTLSVNGCPRRTNNNVESFHKSLQLKFSVSHPNLWVFLEQLSHLSENYHIIVDQLSNGLQPTKKLSVKFLANSARIRRATEEYDSQLITLRQFLERCSYSMAAYEMRQRHWALGVQNVREVENNEAVDEDDPAEPAINEVEDMEILNEDDQFENNEAVNGDDAAEQENIVAREVDEIGEIENENDAVETRNMDNQRPVRDRQVQLCEVPEILIANVQQRNTLFDVQDDEPLFAPNESINEDDNIIAPAAPGLPNNENMVRDSTYCVVCSSTESTHACIPCGHKVLCVNCTTDEITKCPICQLDTLMIIRIHQ</sequence>
<dbReference type="Gene3D" id="2.20.25.240">
    <property type="match status" value="1"/>
</dbReference>
<keyword evidence="2 4" id="KW-0863">Zinc-finger</keyword>
<keyword evidence="5" id="KW-0175">Coiled coil</keyword>
<feature type="coiled-coil region" evidence="5">
    <location>
        <begin position="507"/>
        <end position="534"/>
    </location>
</feature>
<accession>A0AAV0W7B0</accession>
<dbReference type="Gene3D" id="3.30.40.10">
    <property type="entry name" value="Zinc/RING finger domain, C3HC4 (zinc finger)"/>
    <property type="match status" value="1"/>
</dbReference>
<proteinExistence type="predicted"/>
<evidence type="ECO:0000313" key="8">
    <source>
        <dbReference type="Proteomes" id="UP001160148"/>
    </source>
</evidence>
<dbReference type="GO" id="GO:0008270">
    <property type="term" value="F:zinc ion binding"/>
    <property type="evidence" value="ECO:0007669"/>
    <property type="project" value="UniProtKB-KW"/>
</dbReference>
<evidence type="ECO:0000313" key="7">
    <source>
        <dbReference type="EMBL" id="CAI6351780.1"/>
    </source>
</evidence>
<dbReference type="EMBL" id="CARXXK010000001">
    <property type="protein sequence ID" value="CAI6351780.1"/>
    <property type="molecule type" value="Genomic_DNA"/>
</dbReference>
<dbReference type="Pfam" id="PF04500">
    <property type="entry name" value="FLYWCH"/>
    <property type="match status" value="1"/>
</dbReference>
<dbReference type="Pfam" id="PF13920">
    <property type="entry name" value="zf-C3HC4_3"/>
    <property type="match status" value="1"/>
</dbReference>
<evidence type="ECO:0000256" key="2">
    <source>
        <dbReference type="ARBA" id="ARBA00022771"/>
    </source>
</evidence>
<dbReference type="InterPro" id="IPR007588">
    <property type="entry name" value="Znf_FLYWCH"/>
</dbReference>
<protein>
    <recommendedName>
        <fullName evidence="6">RING-type domain-containing protein</fullName>
    </recommendedName>
</protein>
<dbReference type="InterPro" id="IPR018289">
    <property type="entry name" value="MULE_transposase_dom"/>
</dbReference>
<keyword evidence="1" id="KW-0479">Metal-binding</keyword>
<comment type="caution">
    <text evidence="7">The sequence shown here is derived from an EMBL/GenBank/DDBJ whole genome shotgun (WGS) entry which is preliminary data.</text>
</comment>
<reference evidence="7 8" key="1">
    <citation type="submission" date="2023-01" db="EMBL/GenBank/DDBJ databases">
        <authorList>
            <person name="Whitehead M."/>
        </authorList>
    </citation>
    <scope>NUCLEOTIDE SEQUENCE [LARGE SCALE GENOMIC DNA]</scope>
</reference>
<dbReference type="InterPro" id="IPR001841">
    <property type="entry name" value="Znf_RING"/>
</dbReference>